<dbReference type="EMBL" id="CP155447">
    <property type="protein sequence ID" value="XBH01096.1"/>
    <property type="molecule type" value="Genomic_DNA"/>
</dbReference>
<name>A0AAU7C8K0_9BACT</name>
<dbReference type="Gene3D" id="3.40.720.10">
    <property type="entry name" value="Alkaline Phosphatase, subunit A"/>
    <property type="match status" value="1"/>
</dbReference>
<dbReference type="AlphaFoldDB" id="A0AAU7C8K0"/>
<organism evidence="1">
    <name type="scientific">Singulisphaera sp. Ch08</name>
    <dbReference type="NCBI Taxonomy" id="3120278"/>
    <lineage>
        <taxon>Bacteria</taxon>
        <taxon>Pseudomonadati</taxon>
        <taxon>Planctomycetota</taxon>
        <taxon>Planctomycetia</taxon>
        <taxon>Isosphaerales</taxon>
        <taxon>Isosphaeraceae</taxon>
        <taxon>Singulisphaera</taxon>
    </lineage>
</organism>
<dbReference type="Pfam" id="PF07394">
    <property type="entry name" value="DUF1501"/>
    <property type="match status" value="1"/>
</dbReference>
<evidence type="ECO:0000313" key="1">
    <source>
        <dbReference type="EMBL" id="XBH01096.1"/>
    </source>
</evidence>
<gene>
    <name evidence="1" type="ORF">V5E97_22375</name>
</gene>
<dbReference type="PANTHER" id="PTHR43737">
    <property type="entry name" value="BLL7424 PROTEIN"/>
    <property type="match status" value="1"/>
</dbReference>
<dbReference type="RefSeq" id="WP_406693784.1">
    <property type="nucleotide sequence ID" value="NZ_CP155447.1"/>
</dbReference>
<reference evidence="1" key="1">
    <citation type="submission" date="2024-05" db="EMBL/GenBank/DDBJ databases">
        <title>Planctomycetes of the genus Singulisphaera possess chitinolytic capabilities.</title>
        <authorList>
            <person name="Ivanova A."/>
        </authorList>
    </citation>
    <scope>NUCLEOTIDE SEQUENCE</scope>
    <source>
        <strain evidence="1">Ch08T</strain>
    </source>
</reference>
<dbReference type="InterPro" id="IPR010869">
    <property type="entry name" value="DUF1501"/>
</dbReference>
<sequence length="498" mass="54160">MTVSKHSGDPSCGRTPRRAFLADLGFGFTGLVLSAMLNRDGVTRAEEIGGGWTPPTGLPHFAPKAKNVIWLFMVGGVSHVEGFDPKPSLTRYAGKTIAETPLKSVLDSPHNTKNLREFVAGNHAIQPKIYPLQNGFRKRGQSGIEVSDWWSNVGGCIDDIAVVRSMWTTDNDHGAQLQFHTGRHALEGPFPTIGSWIHYGLGSLNDDLPSFVVLGNPLADCCGGMAGHGSSYLGPEHDGVRLEADPDDPLPFASPGPDVFREEQAQEFALLGRLNQMSAVRYPDDPALRARIRSYELAARMQLAVPEVVRFDNERPETQALYGLDQDATRPFGQQCLAARRMVERGVRFVQIFHGSNGGAGAWDAHSNLRAGHTQLCGQVDAPIAGLLKDLKRRGLLDETLVVWASEFGRTPGAQGADGRDHHPFGFSVWLAGGGIKGGVVHGATDELGFHATENRHYVTDIHATVMHQLGLDPRRLEVPGQKRLEIDLGKPIREILA</sequence>
<proteinExistence type="predicted"/>
<protein>
    <submittedName>
        <fullName evidence="1">DUF1501 domain-containing protein</fullName>
    </submittedName>
</protein>
<dbReference type="SUPFAM" id="SSF53649">
    <property type="entry name" value="Alkaline phosphatase-like"/>
    <property type="match status" value="1"/>
</dbReference>
<accession>A0AAU7C8K0</accession>
<dbReference type="PANTHER" id="PTHR43737:SF1">
    <property type="entry name" value="DUF1501 DOMAIN-CONTAINING PROTEIN"/>
    <property type="match status" value="1"/>
</dbReference>
<dbReference type="InterPro" id="IPR017850">
    <property type="entry name" value="Alkaline_phosphatase_core_sf"/>
</dbReference>